<proteinExistence type="predicted"/>
<dbReference type="Pfam" id="PF09148">
    <property type="entry name" value="DUF1934"/>
    <property type="match status" value="1"/>
</dbReference>
<keyword evidence="2" id="KW-1185">Reference proteome</keyword>
<dbReference type="InterPro" id="IPR012674">
    <property type="entry name" value="Calycin"/>
</dbReference>
<dbReference type="RefSeq" id="WP_073146701.1">
    <property type="nucleotide sequence ID" value="NZ_FRAG01000003.1"/>
</dbReference>
<dbReference type="EMBL" id="FRAG01000003">
    <property type="protein sequence ID" value="SHJ58056.1"/>
    <property type="molecule type" value="Genomic_DNA"/>
</dbReference>
<organism evidence="1 2">
    <name type="scientific">Paramaledivibacter caminithermalis (strain DSM 15212 / CIP 107654 / DViRD3)</name>
    <name type="common">Clostridium caminithermale</name>
    <dbReference type="NCBI Taxonomy" id="1121301"/>
    <lineage>
        <taxon>Bacteria</taxon>
        <taxon>Bacillati</taxon>
        <taxon>Bacillota</taxon>
        <taxon>Clostridia</taxon>
        <taxon>Peptostreptococcales</taxon>
        <taxon>Caminicellaceae</taxon>
        <taxon>Paramaledivibacter</taxon>
    </lineage>
</organism>
<gene>
    <name evidence="1" type="ORF">SAMN02745912_00387</name>
</gene>
<dbReference type="OrthoDB" id="1680906at2"/>
<accession>A0A1M6KGF1</accession>
<dbReference type="Proteomes" id="UP000184465">
    <property type="component" value="Unassembled WGS sequence"/>
</dbReference>
<dbReference type="InterPro" id="IPR015231">
    <property type="entry name" value="DUF1934"/>
</dbReference>
<dbReference type="Gene3D" id="2.40.128.20">
    <property type="match status" value="1"/>
</dbReference>
<protein>
    <submittedName>
        <fullName evidence="1">Uncharacterized beta-barrel protein YwiB, DUF1934 family</fullName>
    </submittedName>
</protein>
<dbReference type="STRING" id="1121301.SAMN02745912_00387"/>
<dbReference type="AlphaFoldDB" id="A0A1M6KGF1"/>
<dbReference type="SUPFAM" id="SSF50814">
    <property type="entry name" value="Lipocalins"/>
    <property type="match status" value="1"/>
</dbReference>
<sequence>MKNVILKIKGIQMPGGKDEDVIELITEGKFYDKDNAKYLVYEESQLSGMEGCTTTLKITHDKIEMKRFGKATSQLVFQKGKRHVTNYSTVYGNFRMEILTKKLDMEIDENFKGNISLEYQMSLQGLSEGTNRLDIEIM</sequence>
<reference evidence="2" key="1">
    <citation type="submission" date="2016-11" db="EMBL/GenBank/DDBJ databases">
        <authorList>
            <person name="Varghese N."/>
            <person name="Submissions S."/>
        </authorList>
    </citation>
    <scope>NUCLEOTIDE SEQUENCE [LARGE SCALE GENOMIC DNA]</scope>
    <source>
        <strain evidence="2">DSM 15212 / CIP 107654 / DViRD3</strain>
    </source>
</reference>
<evidence type="ECO:0000313" key="2">
    <source>
        <dbReference type="Proteomes" id="UP000184465"/>
    </source>
</evidence>
<evidence type="ECO:0000313" key="1">
    <source>
        <dbReference type="EMBL" id="SHJ58056.1"/>
    </source>
</evidence>
<name>A0A1M6KGF1_PARC5</name>